<dbReference type="InterPro" id="IPR002477">
    <property type="entry name" value="Peptidoglycan-bd-like"/>
</dbReference>
<dbReference type="AlphaFoldDB" id="A0A2V4NGK7"/>
<keyword evidence="4" id="KW-1185">Reference proteome</keyword>
<dbReference type="InterPro" id="IPR009003">
    <property type="entry name" value="Peptidase_S1_PA"/>
</dbReference>
<sequence length="585" mass="62903">MTGPFAPLSATAQSSQSQSANVAWVQIEAQPNLNSAQEAIRGYAGRLPDVNGFSLGQGWYAIVLGPYSREDAAQVLRVYRREAQIPRDSFITFTNQFRQQFWPVGTDFLTNPPRSTLTDQTAETQESAPQTEITSQAAPAPKPPAPDETKNEALRNERALDRTARMQLQSMLKWAGFYDSGIDGAFGRGTRASMAAWQEVNGFEVTGVMTTLQRAALLKQYNAILDGMDLRMVRDEGAGVEMMIPLGVVNFDRYEPPFGHYTAKGDLDAQVLTISQRGDQATLWGLYDIMQTLEIVPTSGPRERKKDSFVLIGEDGHMVSHTEAYLRDGMVKGFTLIWPAGDEERRRRVLGEMKASFTTFGAALDPAAGDNGTQSIDLLSGLEIRKPKLARSGFYIDTSGTVVTTAEAVAGCARITLEDDIDASVVATDSENGIAILRPHEPLAPISTARFQRAVPRLQSDVAVSGYSFEGVLNGPTLTYGTLADIRGLRGETSLKRLALNALPGDAGGPVFDAGGAVLGMLLPATNGTQKLPEGVSFVADGSAVLALLQREGINAQTTDALGTVDPVDLSTSASGMTVLVSCWE</sequence>
<dbReference type="PANTHER" id="PTHR43019:SF23">
    <property type="entry name" value="PROTEASE DO-LIKE 5, CHLOROPLASTIC"/>
    <property type="match status" value="1"/>
</dbReference>
<feature type="compositionally biased region" description="Polar residues" evidence="1">
    <location>
        <begin position="108"/>
        <end position="136"/>
    </location>
</feature>
<evidence type="ECO:0000259" key="2">
    <source>
        <dbReference type="Pfam" id="PF01471"/>
    </source>
</evidence>
<dbReference type="Gene3D" id="1.10.101.10">
    <property type="entry name" value="PGBD-like superfamily/PGBD"/>
    <property type="match status" value="1"/>
</dbReference>
<feature type="domain" description="Peptidoglycan binding-like" evidence="2">
    <location>
        <begin position="164"/>
        <end position="217"/>
    </location>
</feature>
<dbReference type="EMBL" id="QFVT01000002">
    <property type="protein sequence ID" value="PYC49220.1"/>
    <property type="molecule type" value="Genomic_DNA"/>
</dbReference>
<protein>
    <submittedName>
        <fullName evidence="3">Peptidoglycan-binding protein</fullName>
    </submittedName>
</protein>
<dbReference type="OrthoDB" id="6810892at2"/>
<dbReference type="InterPro" id="IPR036366">
    <property type="entry name" value="PGBDSf"/>
</dbReference>
<evidence type="ECO:0000256" key="1">
    <source>
        <dbReference type="SAM" id="MobiDB-lite"/>
    </source>
</evidence>
<dbReference type="Gene3D" id="2.40.10.120">
    <property type="match status" value="1"/>
</dbReference>
<evidence type="ECO:0000313" key="4">
    <source>
        <dbReference type="Proteomes" id="UP000248012"/>
    </source>
</evidence>
<feature type="region of interest" description="Disordered" evidence="1">
    <location>
        <begin position="108"/>
        <end position="152"/>
    </location>
</feature>
<proteinExistence type="predicted"/>
<dbReference type="Pfam" id="PF01471">
    <property type="entry name" value="PG_binding_1"/>
    <property type="match status" value="1"/>
</dbReference>
<dbReference type="InterPro" id="IPR036365">
    <property type="entry name" value="PGBD-like_sf"/>
</dbReference>
<reference evidence="3 4" key="1">
    <citation type="submission" date="2018-05" db="EMBL/GenBank/DDBJ databases">
        <title>Oceanovita maritima gen. nov., sp. nov., a marine bacterium in the family Rhodobacteraceae isolated from surface seawater of Lundu port Xiamen, China.</title>
        <authorList>
            <person name="Hetharua B.H."/>
            <person name="Min D."/>
            <person name="Liao H."/>
            <person name="Tian Y."/>
        </authorList>
    </citation>
    <scope>NUCLEOTIDE SEQUENCE [LARGE SCALE GENOMIC DNA]</scope>
    <source>
        <strain evidence="3 4">FSX-11</strain>
    </source>
</reference>
<dbReference type="Proteomes" id="UP000248012">
    <property type="component" value="Unassembled WGS sequence"/>
</dbReference>
<dbReference type="SUPFAM" id="SSF50494">
    <property type="entry name" value="Trypsin-like serine proteases"/>
    <property type="match status" value="1"/>
</dbReference>
<name>A0A2V4NGK7_9RHOB</name>
<dbReference type="Pfam" id="PF13365">
    <property type="entry name" value="Trypsin_2"/>
    <property type="match status" value="1"/>
</dbReference>
<comment type="caution">
    <text evidence="3">The sequence shown here is derived from an EMBL/GenBank/DDBJ whole genome shotgun (WGS) entry which is preliminary data.</text>
</comment>
<organism evidence="3 4">
    <name type="scientific">Litorivita pollutaquae</name>
    <dbReference type="NCBI Taxonomy" id="2200892"/>
    <lineage>
        <taxon>Bacteria</taxon>
        <taxon>Pseudomonadati</taxon>
        <taxon>Pseudomonadota</taxon>
        <taxon>Alphaproteobacteria</taxon>
        <taxon>Rhodobacterales</taxon>
        <taxon>Paracoccaceae</taxon>
        <taxon>Litorivita</taxon>
    </lineage>
</organism>
<evidence type="ECO:0000313" key="3">
    <source>
        <dbReference type="EMBL" id="PYC49220.1"/>
    </source>
</evidence>
<dbReference type="PANTHER" id="PTHR43019">
    <property type="entry name" value="SERINE ENDOPROTEASE DEGS"/>
    <property type="match status" value="1"/>
</dbReference>
<accession>A0A2V4NGK7</accession>
<dbReference type="SUPFAM" id="SSF47090">
    <property type="entry name" value="PGBD-like"/>
    <property type="match status" value="1"/>
</dbReference>
<gene>
    <name evidence="3" type="ORF">DI396_01515</name>
</gene>